<dbReference type="Pfam" id="PF06722">
    <property type="entry name" value="EryCIII-like_C"/>
    <property type="match status" value="1"/>
</dbReference>
<dbReference type="KEGG" id="gom:D7316_00807"/>
<dbReference type="GO" id="GO:0008194">
    <property type="term" value="F:UDP-glycosyltransferase activity"/>
    <property type="evidence" value="ECO:0007669"/>
    <property type="project" value="InterPro"/>
</dbReference>
<dbReference type="InterPro" id="IPR010610">
    <property type="entry name" value="EryCIII-like_C"/>
</dbReference>
<name>A0A3G8JGU2_9ACTN</name>
<dbReference type="GO" id="GO:0016758">
    <property type="term" value="F:hexosyltransferase activity"/>
    <property type="evidence" value="ECO:0007669"/>
    <property type="project" value="UniProtKB-ARBA"/>
</dbReference>
<feature type="domain" description="Erythromycin biosynthesis protein CIII-like C-terminal" evidence="1">
    <location>
        <begin position="294"/>
        <end position="399"/>
    </location>
</feature>
<sequence>MNARTYLFALVDGGGTVPPELGAARRLVERGHHVTVLAEDSMASDVHATGATFIPWTTAPNRASRRPEDDPYRDWECTNPLELFGRLLEYQFAGPAPAYAHDTAHAIDTVKPDLAVCSFFAVGAMVAAQARGVPFDVPFPNTYLLPVEGMPPSGLGLTPAHGPLTRLRDRVVRSLTLRQWNKGVPALNAVRATYGLPPVEGFFDQANLARKHLVLTSAEFDFPARMPARVRYVGAVLDDPAWTSDAPWTPPPGDAPLVLVALSSTFQDQVGCLQRVIDALAELPVRGYVTTGPAVDPGALTAPDTVTVVEAAPHSRILPHADAVITHAGHGTVVRTLAAGVPIVALPHGRDQADNAVRVSVRGAGKTLSRKASARKIAAATQQVLGDSAYADAAARLGAIIRHDAEAGALVAELEEIEVTETSVTGG</sequence>
<dbReference type="EMBL" id="CP033972">
    <property type="protein sequence ID" value="AZG44223.1"/>
    <property type="molecule type" value="Genomic_DNA"/>
</dbReference>
<dbReference type="GO" id="GO:0016829">
    <property type="term" value="F:lyase activity"/>
    <property type="evidence" value="ECO:0007669"/>
    <property type="project" value="UniProtKB-KW"/>
</dbReference>
<keyword evidence="2" id="KW-0456">Lyase</keyword>
<dbReference type="Proteomes" id="UP000271469">
    <property type="component" value="Chromosome"/>
</dbReference>
<dbReference type="InterPro" id="IPR050426">
    <property type="entry name" value="Glycosyltransferase_28"/>
</dbReference>
<organism evidence="2 3">
    <name type="scientific">Gordonia insulae</name>
    <dbReference type="NCBI Taxonomy" id="2420509"/>
    <lineage>
        <taxon>Bacteria</taxon>
        <taxon>Bacillati</taxon>
        <taxon>Actinomycetota</taxon>
        <taxon>Actinomycetes</taxon>
        <taxon>Mycobacteriales</taxon>
        <taxon>Gordoniaceae</taxon>
        <taxon>Gordonia</taxon>
    </lineage>
</organism>
<protein>
    <submittedName>
        <fullName evidence="2">4'-demethylrebeccamycin synthase</fullName>
        <ecNumber evidence="2">4.3.3.5</ecNumber>
    </submittedName>
</protein>
<dbReference type="InterPro" id="IPR002213">
    <property type="entry name" value="UDP_glucos_trans"/>
</dbReference>
<dbReference type="GO" id="GO:0017000">
    <property type="term" value="P:antibiotic biosynthetic process"/>
    <property type="evidence" value="ECO:0007669"/>
    <property type="project" value="UniProtKB-ARBA"/>
</dbReference>
<gene>
    <name evidence="2" type="primary">rebG_2</name>
    <name evidence="2" type="ORF">D7316_00807</name>
</gene>
<dbReference type="AlphaFoldDB" id="A0A3G8JGU2"/>
<dbReference type="Gene3D" id="3.40.50.2000">
    <property type="entry name" value="Glycogen Phosphorylase B"/>
    <property type="match status" value="2"/>
</dbReference>
<reference evidence="2 3" key="1">
    <citation type="submission" date="2018-11" db="EMBL/GenBank/DDBJ databases">
        <title>Gordonia insulae sp. nov., isolated from an island soil.</title>
        <authorList>
            <person name="Kim Y.S."/>
            <person name="Kim S.B."/>
        </authorList>
    </citation>
    <scope>NUCLEOTIDE SEQUENCE [LARGE SCALE GENOMIC DNA]</scope>
    <source>
        <strain evidence="2 3">MMS17-SY073</strain>
    </source>
</reference>
<accession>A0A3G8JGU2</accession>
<proteinExistence type="predicted"/>
<keyword evidence="3" id="KW-1185">Reference proteome</keyword>
<dbReference type="SUPFAM" id="SSF53756">
    <property type="entry name" value="UDP-Glycosyltransferase/glycogen phosphorylase"/>
    <property type="match status" value="1"/>
</dbReference>
<evidence type="ECO:0000313" key="2">
    <source>
        <dbReference type="EMBL" id="AZG44223.1"/>
    </source>
</evidence>
<dbReference type="RefSeq" id="WP_124707136.1">
    <property type="nucleotide sequence ID" value="NZ_CP033972.1"/>
</dbReference>
<evidence type="ECO:0000259" key="1">
    <source>
        <dbReference type="Pfam" id="PF06722"/>
    </source>
</evidence>
<dbReference type="EC" id="4.3.3.5" evidence="2"/>
<dbReference type="PANTHER" id="PTHR48050">
    <property type="entry name" value="STEROL 3-BETA-GLUCOSYLTRANSFERASE"/>
    <property type="match status" value="1"/>
</dbReference>
<dbReference type="OrthoDB" id="6620093at2"/>
<evidence type="ECO:0000313" key="3">
    <source>
        <dbReference type="Proteomes" id="UP000271469"/>
    </source>
</evidence>
<dbReference type="PANTHER" id="PTHR48050:SF13">
    <property type="entry name" value="STEROL 3-BETA-GLUCOSYLTRANSFERASE UGT80A2"/>
    <property type="match status" value="1"/>
</dbReference>
<dbReference type="CDD" id="cd03784">
    <property type="entry name" value="GT1_Gtf-like"/>
    <property type="match status" value="1"/>
</dbReference>